<dbReference type="AlphaFoldDB" id="A0A6P6YAD2"/>
<evidence type="ECO:0000313" key="13">
    <source>
        <dbReference type="RefSeq" id="XP_027202250.1"/>
    </source>
</evidence>
<dbReference type="Proteomes" id="UP000515146">
    <property type="component" value="Unplaced"/>
</dbReference>
<dbReference type="GO" id="GO:0005506">
    <property type="term" value="F:iron ion binding"/>
    <property type="evidence" value="ECO:0007669"/>
    <property type="project" value="InterPro"/>
</dbReference>
<evidence type="ECO:0000313" key="12">
    <source>
        <dbReference type="Proteomes" id="UP000515146"/>
    </source>
</evidence>
<dbReference type="PANTHER" id="PTHR12117">
    <property type="entry name" value="HISTONE ACETYLTRANSFERASE COMPLEX"/>
    <property type="match status" value="1"/>
</dbReference>
<evidence type="ECO:0000256" key="9">
    <source>
        <dbReference type="ARBA" id="ARBA00047444"/>
    </source>
</evidence>
<protein>
    <recommendedName>
        <fullName evidence="8">uS12 prolyl 3-hydroxylase</fullName>
    </recommendedName>
</protein>
<evidence type="ECO:0000256" key="4">
    <source>
        <dbReference type="ARBA" id="ARBA00022896"/>
    </source>
</evidence>
<evidence type="ECO:0000259" key="11">
    <source>
        <dbReference type="PROSITE" id="PS51471"/>
    </source>
</evidence>
<dbReference type="InParanoid" id="A0A6P6YAD2"/>
<feature type="region of interest" description="Disordered" evidence="10">
    <location>
        <begin position="451"/>
        <end position="472"/>
    </location>
</feature>
<dbReference type="InterPro" id="IPR005123">
    <property type="entry name" value="Oxoglu/Fe-dep_dioxygenase_dom"/>
</dbReference>
<dbReference type="GO" id="GO:0031543">
    <property type="term" value="F:peptidyl-proline dioxygenase activity"/>
    <property type="evidence" value="ECO:0007669"/>
    <property type="project" value="UniProtKB-ARBA"/>
</dbReference>
<feature type="region of interest" description="Disordered" evidence="10">
    <location>
        <begin position="1"/>
        <end position="53"/>
    </location>
</feature>
<dbReference type="GeneID" id="113796223"/>
<dbReference type="Gene3D" id="2.60.120.620">
    <property type="entry name" value="q2cbj1_9rhob like domain"/>
    <property type="match status" value="3"/>
</dbReference>
<sequence length="718" mass="83593">MDDEDNQSSSDTLKRKLDEHQQQQQQPGDENKKLKTNNQSDQPIPSSSSSNDSLEEIKIDSIELNSLFLNELDELRKSYKESTELKSEHSATIINKPFKVVQFHNFIENDQLILPQILHAANTTPLQRRSNDLYSLQQSRDLKNYPSLKNIVEFFQIKVKSFLENLTGLQLNNNVALTFSKYEQNDYLLCHDDQLEQRKIAFILYLVDEQWSDVDGGQLELFATESTPSSSKDEQQYDQQPSEIAARLIPKSNTLAFFEVNRSSFHQVGEILTDRSPRWSLNGWFHSDDVIVGEQHFLYPQLPTFPESEILEDDLTEHFPQWINPIFLQNFIQKQIRLSFKRNSEIQLKNFLNEDKYEQIQSALSSESVRKLWHKNYRPLFFRNHIIRHDEDFQKLPDILKEFYLLINSKNFYKLITTMTGVTFVDKRKSSKNQNGNANNNNDDEDVQLIKEQPSTSSSSSSTTATTTSETKTKFDYKTRGAIIEWDHGDYSLSSDINPDINERALDLDFFFNVPRLQAKSTKKFGDQEIIDISDDDDNGKSEDDDEKPVTTKENKSDNAKESNNPTNKPKEEEKQNENESKSEANKISIKEPELIELDSEDDDDIEFDEENEDDEDEDEDNEDDEEYDDEDEMDDHYRHLHGGDDNHHSTTTTAKGGGYIAYITDDSDEQVLEIEPNNNVLNIVYRNYQCQRFMKYIDHSNLRTPFQHISIIFTDQN</sequence>
<keyword evidence="12" id="KW-1185">Reference proteome</keyword>
<proteinExistence type="inferred from homology"/>
<dbReference type="InterPro" id="IPR051842">
    <property type="entry name" value="uS12_prolyl_hydroxylase"/>
</dbReference>
<dbReference type="GO" id="GO:0006449">
    <property type="term" value="P:regulation of translational termination"/>
    <property type="evidence" value="ECO:0007669"/>
    <property type="project" value="TreeGrafter"/>
</dbReference>
<keyword evidence="5" id="KW-0223">Dioxygenase</keyword>
<feature type="compositionally biased region" description="Acidic residues" evidence="10">
    <location>
        <begin position="529"/>
        <end position="547"/>
    </location>
</feature>
<evidence type="ECO:0000256" key="7">
    <source>
        <dbReference type="ARBA" id="ARBA00023004"/>
    </source>
</evidence>
<dbReference type="Pfam" id="PF13661">
    <property type="entry name" value="2OG-FeII_Oxy_4"/>
    <property type="match status" value="1"/>
</dbReference>
<feature type="compositionally biased region" description="Acidic residues" evidence="10">
    <location>
        <begin position="595"/>
        <end position="635"/>
    </location>
</feature>
<feature type="compositionally biased region" description="Basic and acidic residues" evidence="10">
    <location>
        <begin position="548"/>
        <end position="561"/>
    </location>
</feature>
<dbReference type="OrthoDB" id="430522at2759"/>
<feature type="compositionally biased region" description="Basic and acidic residues" evidence="10">
    <location>
        <begin position="636"/>
        <end position="649"/>
    </location>
</feature>
<evidence type="ECO:0000256" key="2">
    <source>
        <dbReference type="ARBA" id="ARBA00007443"/>
    </source>
</evidence>
<dbReference type="PANTHER" id="PTHR12117:SF0">
    <property type="entry name" value="PROLYL 3-HYDROXYLASE OGFOD1"/>
    <property type="match status" value="1"/>
</dbReference>
<dbReference type="InterPro" id="IPR039558">
    <property type="entry name" value="TPA1/OFD1_N"/>
</dbReference>
<feature type="compositionally biased region" description="Low complexity" evidence="10">
    <location>
        <begin position="455"/>
        <end position="470"/>
    </location>
</feature>
<reference evidence="13" key="1">
    <citation type="submission" date="2025-08" db="UniProtKB">
        <authorList>
            <consortium name="RefSeq"/>
        </authorList>
    </citation>
    <scope>IDENTIFICATION</scope>
    <source>
        <strain evidence="13">Airmid</strain>
    </source>
</reference>
<keyword evidence="3" id="KW-0479">Metal-binding</keyword>
<accession>A0A6P6YAD2</accession>
<feature type="compositionally biased region" description="Basic and acidic residues" evidence="10">
    <location>
        <begin position="569"/>
        <end position="594"/>
    </location>
</feature>
<dbReference type="InterPro" id="IPR019601">
    <property type="entry name" value="Oxoglutarate/Fe-dep_Oase_C"/>
</dbReference>
<dbReference type="InterPro" id="IPR006620">
    <property type="entry name" value="Pro_4_hyd_alph"/>
</dbReference>
<dbReference type="OMA" id="WNERAID"/>
<keyword evidence="4" id="KW-0847">Vitamin C</keyword>
<feature type="domain" description="Fe2OG dioxygenase" evidence="11">
    <location>
        <begin position="172"/>
        <end position="287"/>
    </location>
</feature>
<dbReference type="SMART" id="SM00702">
    <property type="entry name" value="P4Hc"/>
    <property type="match status" value="1"/>
</dbReference>
<organism evidence="12 13">
    <name type="scientific">Dermatophagoides pteronyssinus</name>
    <name type="common">European house dust mite</name>
    <dbReference type="NCBI Taxonomy" id="6956"/>
    <lineage>
        <taxon>Eukaryota</taxon>
        <taxon>Metazoa</taxon>
        <taxon>Ecdysozoa</taxon>
        <taxon>Arthropoda</taxon>
        <taxon>Chelicerata</taxon>
        <taxon>Arachnida</taxon>
        <taxon>Acari</taxon>
        <taxon>Acariformes</taxon>
        <taxon>Sarcoptiformes</taxon>
        <taxon>Astigmata</taxon>
        <taxon>Psoroptidia</taxon>
        <taxon>Analgoidea</taxon>
        <taxon>Pyroglyphidae</taxon>
        <taxon>Dermatophagoidinae</taxon>
        <taxon>Dermatophagoides</taxon>
    </lineage>
</organism>
<dbReference type="KEGG" id="dpte:113796223"/>
<feature type="compositionally biased region" description="Basic and acidic residues" evidence="10">
    <location>
        <begin position="12"/>
        <end position="21"/>
    </location>
</feature>
<dbReference type="GO" id="GO:0005737">
    <property type="term" value="C:cytoplasm"/>
    <property type="evidence" value="ECO:0007669"/>
    <property type="project" value="TreeGrafter"/>
</dbReference>
<feature type="region of interest" description="Disordered" evidence="10">
    <location>
        <begin position="528"/>
        <end position="656"/>
    </location>
</feature>
<keyword evidence="6" id="KW-0560">Oxidoreductase</keyword>
<evidence type="ECO:0000256" key="5">
    <source>
        <dbReference type="ARBA" id="ARBA00022964"/>
    </source>
</evidence>
<gene>
    <name evidence="13" type="primary">LOC113796223</name>
</gene>
<evidence type="ECO:0000256" key="8">
    <source>
        <dbReference type="ARBA" id="ARBA00029938"/>
    </source>
</evidence>
<dbReference type="PROSITE" id="PS51471">
    <property type="entry name" value="FE2OG_OXY"/>
    <property type="match status" value="1"/>
</dbReference>
<evidence type="ECO:0000256" key="6">
    <source>
        <dbReference type="ARBA" id="ARBA00023002"/>
    </source>
</evidence>
<dbReference type="GO" id="GO:0031418">
    <property type="term" value="F:L-ascorbic acid binding"/>
    <property type="evidence" value="ECO:0007669"/>
    <property type="project" value="UniProtKB-KW"/>
</dbReference>
<evidence type="ECO:0000256" key="10">
    <source>
        <dbReference type="SAM" id="MobiDB-lite"/>
    </source>
</evidence>
<dbReference type="Pfam" id="PF10637">
    <property type="entry name" value="Ofd1_CTDD"/>
    <property type="match status" value="1"/>
</dbReference>
<comment type="cofactor">
    <cofactor evidence="1">
        <name>L-ascorbate</name>
        <dbReference type="ChEBI" id="CHEBI:38290"/>
    </cofactor>
</comment>
<feature type="compositionally biased region" description="Low complexity" evidence="10">
    <location>
        <begin position="38"/>
        <end position="52"/>
    </location>
</feature>
<keyword evidence="7" id="KW-0408">Iron</keyword>
<evidence type="ECO:0000256" key="1">
    <source>
        <dbReference type="ARBA" id="ARBA00001961"/>
    </source>
</evidence>
<comment type="similarity">
    <text evidence="2">Belongs to the TPA1 family.</text>
</comment>
<evidence type="ECO:0000256" key="3">
    <source>
        <dbReference type="ARBA" id="ARBA00022723"/>
    </source>
</evidence>
<name>A0A6P6YAD2_DERPT</name>
<dbReference type="RefSeq" id="XP_027202250.1">
    <property type="nucleotide sequence ID" value="XM_027346449.1"/>
</dbReference>
<comment type="catalytic activity">
    <reaction evidence="9">
        <text>[ribosomal protein uS12]-L-proline + 2-oxoglutarate + O2 = [ribosomal protein uS12]-(3S)-3-hydroxy-L-proline + succinate + CO2</text>
        <dbReference type="Rhea" id="RHEA:54156"/>
        <dbReference type="Rhea" id="RHEA-COMP:13816"/>
        <dbReference type="Rhea" id="RHEA-COMP:13818"/>
        <dbReference type="ChEBI" id="CHEBI:15379"/>
        <dbReference type="ChEBI" id="CHEBI:16526"/>
        <dbReference type="ChEBI" id="CHEBI:16810"/>
        <dbReference type="ChEBI" id="CHEBI:30031"/>
        <dbReference type="ChEBI" id="CHEBI:50342"/>
        <dbReference type="ChEBI" id="CHEBI:85428"/>
    </reaction>
</comment>